<dbReference type="InterPro" id="IPR036291">
    <property type="entry name" value="NAD(P)-bd_dom_sf"/>
</dbReference>
<gene>
    <name evidence="2" type="ORF">Q7A36_30635</name>
</gene>
<sequence>MILLTGSTGFLGGAFYLEAFRRGEAGKYLLLVRGANEEACRTRLARNLTKHSDGATAELAASACGIIPGDLASLATSIDPRLDQVTRIVHVAADTSFDSRTSVWHINVDGTLALAARARRMPGLTRFLHVGTAFCVGESRHYEMVQEGPPPVHGAPHINEYTRSKAAAERALLAGFPDMPIIVARPSIVAGHSRIGCQPSSSIFWFFRLVDATGIVPCKKDGFIDIVPVDWTASRLHDLLNKPDLKHKLYHVSAGLGSRTTWTEFADAFAAVGHDSIARPYAHFDYRAEEGWAPFNEAFRRAFPQRTAINRSMAMGARKYHRFTAQDVAFDNSRLLEEGFEAPPQLRDYVGVCISNPGVTIAEQFMEDAESLGVAAAPAPVLNAAA</sequence>
<dbReference type="Proteomes" id="UP001243009">
    <property type="component" value="Unassembled WGS sequence"/>
</dbReference>
<evidence type="ECO:0000313" key="3">
    <source>
        <dbReference type="Proteomes" id="UP001243009"/>
    </source>
</evidence>
<dbReference type="PANTHER" id="PTHR11011">
    <property type="entry name" value="MALE STERILITY PROTEIN 2-RELATED"/>
    <property type="match status" value="1"/>
</dbReference>
<dbReference type="InterPro" id="IPR026055">
    <property type="entry name" value="FAR"/>
</dbReference>
<evidence type="ECO:0000259" key="1">
    <source>
        <dbReference type="Pfam" id="PF07993"/>
    </source>
</evidence>
<dbReference type="EMBL" id="JAUTWS010000056">
    <property type="protein sequence ID" value="MDO9712730.1"/>
    <property type="molecule type" value="Genomic_DNA"/>
</dbReference>
<name>A0ABT9E9J3_9PROT</name>
<feature type="domain" description="Thioester reductase (TE)" evidence="1">
    <location>
        <begin position="4"/>
        <end position="234"/>
    </location>
</feature>
<dbReference type="InterPro" id="IPR013120">
    <property type="entry name" value="FAR_NAD-bd"/>
</dbReference>
<dbReference type="RefSeq" id="WP_305107586.1">
    <property type="nucleotide sequence ID" value="NZ_JAUTWS010000056.1"/>
</dbReference>
<dbReference type="Gene3D" id="3.40.50.720">
    <property type="entry name" value="NAD(P)-binding Rossmann-like Domain"/>
    <property type="match status" value="1"/>
</dbReference>
<dbReference type="SUPFAM" id="SSF51735">
    <property type="entry name" value="NAD(P)-binding Rossmann-fold domains"/>
    <property type="match status" value="1"/>
</dbReference>
<keyword evidence="3" id="KW-1185">Reference proteome</keyword>
<dbReference type="Pfam" id="PF07993">
    <property type="entry name" value="NAD_binding_4"/>
    <property type="match status" value="1"/>
</dbReference>
<comment type="caution">
    <text evidence="2">The sequence shown here is derived from an EMBL/GenBank/DDBJ whole genome shotgun (WGS) entry which is preliminary data.</text>
</comment>
<protein>
    <submittedName>
        <fullName evidence="2">SDR family oxidoreductase</fullName>
    </submittedName>
</protein>
<organism evidence="2 3">
    <name type="scientific">Paracraurococcus lichenis</name>
    <dbReference type="NCBI Taxonomy" id="3064888"/>
    <lineage>
        <taxon>Bacteria</taxon>
        <taxon>Pseudomonadati</taxon>
        <taxon>Pseudomonadota</taxon>
        <taxon>Alphaproteobacteria</taxon>
        <taxon>Acetobacterales</taxon>
        <taxon>Roseomonadaceae</taxon>
        <taxon>Paracraurococcus</taxon>
    </lineage>
</organism>
<evidence type="ECO:0000313" key="2">
    <source>
        <dbReference type="EMBL" id="MDO9712730.1"/>
    </source>
</evidence>
<dbReference type="PANTHER" id="PTHR11011:SF45">
    <property type="entry name" value="FATTY ACYL-COA REDUCTASE CG8306-RELATED"/>
    <property type="match status" value="1"/>
</dbReference>
<accession>A0ABT9E9J3</accession>
<proteinExistence type="predicted"/>
<reference evidence="2 3" key="1">
    <citation type="submission" date="2023-08" db="EMBL/GenBank/DDBJ databases">
        <title>The draft genome sequence of Paracraurococcus sp. LOR1-02.</title>
        <authorList>
            <person name="Kingkaew E."/>
            <person name="Tanasupawat S."/>
        </authorList>
    </citation>
    <scope>NUCLEOTIDE SEQUENCE [LARGE SCALE GENOMIC DNA]</scope>
    <source>
        <strain evidence="2 3">LOR1-02</strain>
    </source>
</reference>